<feature type="compositionally biased region" description="Low complexity" evidence="4">
    <location>
        <begin position="858"/>
        <end position="869"/>
    </location>
</feature>
<dbReference type="InterPro" id="IPR008152">
    <property type="entry name" value="Clathrin_a/b/g-adaptin_app_Ig"/>
</dbReference>
<dbReference type="eggNOG" id="ENOG502QQWT">
    <property type="taxonomic scope" value="Eukaryota"/>
</dbReference>
<feature type="coiled-coil region" evidence="3">
    <location>
        <begin position="435"/>
        <end position="804"/>
    </location>
</feature>
<feature type="compositionally biased region" description="Low complexity" evidence="4">
    <location>
        <begin position="372"/>
        <end position="382"/>
    </location>
</feature>
<dbReference type="RefSeq" id="XP_001021687.2">
    <property type="nucleotide sequence ID" value="XM_001021687.3"/>
</dbReference>
<dbReference type="GO" id="GO:0016192">
    <property type="term" value="P:vesicle-mediated transport"/>
    <property type="evidence" value="ECO:0007669"/>
    <property type="project" value="InterPro"/>
</dbReference>
<reference evidence="7" key="1">
    <citation type="journal article" date="2006" name="PLoS Biol.">
        <title>Macronuclear genome sequence of the ciliate Tetrahymena thermophila, a model eukaryote.</title>
        <authorList>
            <person name="Eisen J.A."/>
            <person name="Coyne R.S."/>
            <person name="Wu M."/>
            <person name="Wu D."/>
            <person name="Thiagarajan M."/>
            <person name="Wortman J.R."/>
            <person name="Badger J.H."/>
            <person name="Ren Q."/>
            <person name="Amedeo P."/>
            <person name="Jones K.M."/>
            <person name="Tallon L.J."/>
            <person name="Delcher A.L."/>
            <person name="Salzberg S.L."/>
            <person name="Silva J.C."/>
            <person name="Haas B.J."/>
            <person name="Majoros W.H."/>
            <person name="Farzad M."/>
            <person name="Carlton J.M."/>
            <person name="Smith R.K. Jr."/>
            <person name="Garg J."/>
            <person name="Pearlman R.E."/>
            <person name="Karrer K.M."/>
            <person name="Sun L."/>
            <person name="Manning G."/>
            <person name="Elde N.C."/>
            <person name="Turkewitz A.P."/>
            <person name="Asai D.J."/>
            <person name="Wilkes D.E."/>
            <person name="Wang Y."/>
            <person name="Cai H."/>
            <person name="Collins K."/>
            <person name="Stewart B.A."/>
            <person name="Lee S.R."/>
            <person name="Wilamowska K."/>
            <person name="Weinberg Z."/>
            <person name="Ruzzo W.L."/>
            <person name="Wloga D."/>
            <person name="Gaertig J."/>
            <person name="Frankel J."/>
            <person name="Tsao C.-C."/>
            <person name="Gorovsky M.A."/>
            <person name="Keeling P.J."/>
            <person name="Waller R.F."/>
            <person name="Patron N.J."/>
            <person name="Cherry J.M."/>
            <person name="Stover N.A."/>
            <person name="Krieger C.J."/>
            <person name="del Toro C."/>
            <person name="Ryder H.F."/>
            <person name="Williamson S.C."/>
            <person name="Barbeau R.A."/>
            <person name="Hamilton E.P."/>
            <person name="Orias E."/>
        </authorList>
    </citation>
    <scope>NUCLEOTIDE SEQUENCE [LARGE SCALE GENOMIC DNA]</scope>
    <source>
        <strain evidence="7">SB210</strain>
    </source>
</reference>
<dbReference type="EMBL" id="GG662603">
    <property type="protein sequence ID" value="EAS01441.2"/>
    <property type="molecule type" value="Genomic_DNA"/>
</dbReference>
<evidence type="ECO:0000259" key="5">
    <source>
        <dbReference type="SMART" id="SM00809"/>
    </source>
</evidence>
<dbReference type="STRING" id="312017.I7M2W7"/>
<keyword evidence="7" id="KW-1185">Reference proteome</keyword>
<feature type="domain" description="Clathrin adaptor alpha/beta/gamma-adaptin appendage Ig-like subdomain" evidence="5">
    <location>
        <begin position="1064"/>
        <end position="1179"/>
    </location>
</feature>
<keyword evidence="2" id="KW-0653">Protein transport</keyword>
<keyword evidence="1" id="KW-0813">Transport</keyword>
<dbReference type="Gene3D" id="2.60.40.1230">
    <property type="match status" value="1"/>
</dbReference>
<dbReference type="GeneID" id="7840022"/>
<dbReference type="KEGG" id="tet:TTHERM_00151530"/>
<gene>
    <name evidence="6" type="ORF">TTHERM_00151530</name>
</gene>
<dbReference type="Proteomes" id="UP000009168">
    <property type="component" value="Unassembled WGS sequence"/>
</dbReference>
<dbReference type="InterPro" id="IPR013041">
    <property type="entry name" value="Clathrin_app_Ig-like_sf"/>
</dbReference>
<dbReference type="SMART" id="SM00809">
    <property type="entry name" value="Alpha_adaptinC2"/>
    <property type="match status" value="1"/>
</dbReference>
<evidence type="ECO:0000256" key="3">
    <source>
        <dbReference type="SAM" id="Coils"/>
    </source>
</evidence>
<evidence type="ECO:0000313" key="6">
    <source>
        <dbReference type="EMBL" id="EAS01441.2"/>
    </source>
</evidence>
<feature type="compositionally biased region" description="Polar residues" evidence="4">
    <location>
        <begin position="314"/>
        <end position="363"/>
    </location>
</feature>
<protein>
    <submittedName>
        <fullName evidence="6">Adaptin carboxy-terminal domain protein</fullName>
    </submittedName>
</protein>
<keyword evidence="3" id="KW-0175">Coiled coil</keyword>
<feature type="compositionally biased region" description="Polar residues" evidence="4">
    <location>
        <begin position="418"/>
        <end position="431"/>
    </location>
</feature>
<dbReference type="GO" id="GO:0006886">
    <property type="term" value="P:intracellular protein transport"/>
    <property type="evidence" value="ECO:0007669"/>
    <property type="project" value="InterPro"/>
</dbReference>
<sequence length="1310" mass="154445">MSQVNTSKEYYLEVLRSKTLFRKKQAEIIQSLKVELNQSQEVYKLKEEIAKNLTLACSEILSSNKEEGIYKLSCILIIKDIMDLGQQSVLIYVSQNLLNLIKTTVINFSNTDPVGIYYISESPSEKDQQIGEAIVGRMLECIFTWACWHFRNSNGTKTRYFLALESCLREGTEFPEEEKFIYFQREEIFRFQGKAGFQAVLYLEDLVDLQFQISETKIFLHQQFDLSEAQTDQAKLQDCLAYYEEILADQKQKQLEHFFPDDKIIYESEMWYVEKVVPKFHSYKSKKITFQEFKINVQDIINKHEDYKKKAIQQKPNQQNQSSVTNRSQQDSISGQATQKSSEAQAVQKQNQQSNRTVEQSSGKMPPENVDQQKQQTRATQQSIGQQMQSKNQGAQQTDEQQQSSMRKNSVEKRNDGGQKQPSQSQLDNQQKQNIDELKQEQQLFLRKILELENKIKEKDDSIKKFEDIMLKSEQELKQLKLSKKQQEETIENLEEQLQEYRLSEMSQKNQNSQKSNEETLRLQQKLNEQIEEKDKLKQKITFLQSELEESQKDRAFLQSKKDEKEQEVDSLNNRIEELQNQVEDLNQNLHLQQQKIYEIQEEKENEVRVERFNLEQENDRLKGLISELELKIQSLSHEKDFNYQDLQVNQNLLEESIKQLRAENEEQKNFISQLQQIAADEEQKTVKWQQDYDILLAEHQNLKEDLNTARANQNKIKQEDYNFQILENQIKNLTERNKELEHLLEQAELNAAAAPSQLSNQDYHDRSSYQQRVQEYDNKINQLQEENHNIPILQTKINELETLINQQQKSNPVKSADQEMRYSQIKKVLAETIEKSKQLDTQLNTFIQQKHSVSQQQAFAAQRSSSAQNFRVPQQNQHKDYESSREEYNNQFASTQQLRRPDLLNRSYRGAEQENDLKHYMTQPNFYNPNRSNNESQKLRLSQLNSMKYNKLSGMASTNGFSNMKNSFNKKVEQIFVDESLALPEKYEDEEAQLNQSVNSLNDIRDLRQIDRIRADLIFPFRNPKTYYSNKARLKSQKGKLVQYDANLFSYIRFSQETLYKFKRSNLKWKFSIFENEDLQIGQISSSDVINNQYIVKLGLYFTNKTDNDISNLSITYLHSNKILMQKDQQILMAQLTSKKQIKQSLTLSYTQIPYEVVLADVEYRCHGFNQKFQVPIPCLLTKYIEIQELQNEAQFKNLWKEISKFNLITSEDCSINRSIAKSPQDFHNYFPHFLNLNPEKASQFHLGLNDYILGGQIYLREPNVTFMLKIYLKPNNMISFKISSGSEFEDRNVVEFFLQNLLFLFTIQ</sequence>
<organism evidence="6 7">
    <name type="scientific">Tetrahymena thermophila (strain SB210)</name>
    <dbReference type="NCBI Taxonomy" id="312017"/>
    <lineage>
        <taxon>Eukaryota</taxon>
        <taxon>Sar</taxon>
        <taxon>Alveolata</taxon>
        <taxon>Ciliophora</taxon>
        <taxon>Intramacronucleata</taxon>
        <taxon>Oligohymenophorea</taxon>
        <taxon>Hymenostomatida</taxon>
        <taxon>Tetrahymenina</taxon>
        <taxon>Tetrahymenidae</taxon>
        <taxon>Tetrahymena</taxon>
    </lineage>
</organism>
<dbReference type="SUPFAM" id="SSF49348">
    <property type="entry name" value="Clathrin adaptor appendage domain"/>
    <property type="match status" value="1"/>
</dbReference>
<proteinExistence type="predicted"/>
<accession>I7M2W7</accession>
<evidence type="ECO:0000313" key="7">
    <source>
        <dbReference type="Proteomes" id="UP000009168"/>
    </source>
</evidence>
<feature type="region of interest" description="Disordered" evidence="4">
    <location>
        <begin position="310"/>
        <end position="431"/>
    </location>
</feature>
<feature type="compositionally biased region" description="Basic and acidic residues" evidence="4">
    <location>
        <begin position="878"/>
        <end position="889"/>
    </location>
</feature>
<dbReference type="InParanoid" id="I7M2W7"/>
<name>I7M2W7_TETTS</name>
<feature type="region of interest" description="Disordered" evidence="4">
    <location>
        <begin position="858"/>
        <end position="898"/>
    </location>
</feature>
<feature type="compositionally biased region" description="Polar residues" evidence="4">
    <location>
        <begin position="383"/>
        <end position="408"/>
    </location>
</feature>
<evidence type="ECO:0000256" key="4">
    <source>
        <dbReference type="SAM" id="MobiDB-lite"/>
    </source>
</evidence>
<evidence type="ECO:0000256" key="1">
    <source>
        <dbReference type="ARBA" id="ARBA00022448"/>
    </source>
</evidence>
<evidence type="ECO:0000256" key="2">
    <source>
        <dbReference type="ARBA" id="ARBA00022927"/>
    </source>
</evidence>
<dbReference type="OrthoDB" id="307551at2759"/>